<reference evidence="11" key="1">
    <citation type="submission" date="2021-08" db="EMBL/GenBank/DDBJ databases">
        <authorList>
            <person name="Misof B."/>
            <person name="Oliver O."/>
            <person name="Podsiadlowski L."/>
            <person name="Donath A."/>
            <person name="Peters R."/>
            <person name="Mayer C."/>
            <person name="Rust J."/>
            <person name="Gunkel S."/>
            <person name="Lesny P."/>
            <person name="Martin S."/>
            <person name="Oeyen J.P."/>
            <person name="Petersen M."/>
            <person name="Panagiotis P."/>
            <person name="Wilbrandt J."/>
            <person name="Tanja T."/>
        </authorList>
    </citation>
    <scope>NUCLEOTIDE SEQUENCE</scope>
    <source>
        <strain evidence="11">GBR_01_08_01A</strain>
        <tissue evidence="11">Thorax + abdomen</tissue>
    </source>
</reference>
<evidence type="ECO:0000256" key="1">
    <source>
        <dbReference type="ARBA" id="ARBA00004141"/>
    </source>
</evidence>
<evidence type="ECO:0000313" key="12">
    <source>
        <dbReference type="Proteomes" id="UP001258017"/>
    </source>
</evidence>
<comment type="subcellular location">
    <subcellularLocation>
        <location evidence="1">Membrane</location>
        <topology evidence="1">Multi-pass membrane protein</topology>
    </subcellularLocation>
</comment>
<dbReference type="Proteomes" id="UP001258017">
    <property type="component" value="Unassembled WGS sequence"/>
</dbReference>
<dbReference type="InterPro" id="IPR017871">
    <property type="entry name" value="ABC_transporter-like_CS"/>
</dbReference>
<dbReference type="GO" id="GO:0140359">
    <property type="term" value="F:ABC-type transporter activity"/>
    <property type="evidence" value="ECO:0007669"/>
    <property type="project" value="InterPro"/>
</dbReference>
<evidence type="ECO:0000256" key="8">
    <source>
        <dbReference type="ARBA" id="ARBA00023136"/>
    </source>
</evidence>
<keyword evidence="6" id="KW-0067">ATP-binding</keyword>
<protein>
    <recommendedName>
        <fullName evidence="10">ABC transporter domain-containing protein</fullName>
    </recommendedName>
</protein>
<dbReference type="Pfam" id="PF01061">
    <property type="entry name" value="ABC2_membrane"/>
    <property type="match status" value="1"/>
</dbReference>
<evidence type="ECO:0000259" key="10">
    <source>
        <dbReference type="PROSITE" id="PS50893"/>
    </source>
</evidence>
<dbReference type="PROSITE" id="PS00211">
    <property type="entry name" value="ABC_TRANSPORTER_1"/>
    <property type="match status" value="1"/>
</dbReference>
<keyword evidence="12" id="KW-1185">Reference proteome</keyword>
<sequence>MNAVREHEEKKKITLTWENVTVTAQPRGTTPFEAIWRNFATRAREETLTILKEASGYAESSNMVAIMGPSGAGKTTLLSTIAKKTQPTLGSVKVNGFDVSNNVMSNISSYMPQFNEMLVHLTPREHLLFVCALKMDKNVSYCQKLARTEKLLNEFGLYECKDILISNLSGGERKRLSLISELVTKPKILFLDEPTTDLDSLAAINIVRSLKLISLNDTLVFCTIHQPGMAVYNMFTHIILLADGRNAFCGSIEDIQPFFESQGYKCPAGIDESEYYVSILSQRGSTTSTRRSCQISEAFLRSSYFQLPVITDHEEIRTHSYNQPGWITQFSWLSWRIYKRKRRTIFSDGFSWISFLISMTVVSIFFSGSDSHTQNGVQNVRGALYMMTSEIVFTVAYSVIYELPVDTVNYRRETSMYGPAVYYFATFLGMIPKSITKAFIFTLFVFLILKRNIRWSDFFLYCLSTTLGAICGTAYGMMMSSWTKNIDITTMIMVPIDMLFLLSAGMFYNLRSLPTYLAYLKYSSIFYYINESLAILYWSRVDEIECEADKELPCLENGAEVLFEYGYNESHFTWDLCGMILLTMFMCLIGYIGVKRSRAESLSY</sequence>
<proteinExistence type="inferred from homology"/>
<dbReference type="InterPro" id="IPR043926">
    <property type="entry name" value="ABCG_dom"/>
</dbReference>
<evidence type="ECO:0000313" key="11">
    <source>
        <dbReference type="EMBL" id="KAK2584947.1"/>
    </source>
</evidence>
<dbReference type="SUPFAM" id="SSF52540">
    <property type="entry name" value="P-loop containing nucleoside triphosphate hydrolases"/>
    <property type="match status" value="1"/>
</dbReference>
<keyword evidence="8 9" id="KW-0472">Membrane</keyword>
<comment type="caution">
    <text evidence="11">The sequence shown here is derived from an EMBL/GenBank/DDBJ whole genome shotgun (WGS) entry which is preliminary data.</text>
</comment>
<dbReference type="GO" id="GO:0005524">
    <property type="term" value="F:ATP binding"/>
    <property type="evidence" value="ECO:0007669"/>
    <property type="project" value="UniProtKB-KW"/>
</dbReference>
<dbReference type="InterPro" id="IPR027417">
    <property type="entry name" value="P-loop_NTPase"/>
</dbReference>
<dbReference type="SMART" id="SM00382">
    <property type="entry name" value="AAA"/>
    <property type="match status" value="1"/>
</dbReference>
<dbReference type="InterPro" id="IPR003439">
    <property type="entry name" value="ABC_transporter-like_ATP-bd"/>
</dbReference>
<evidence type="ECO:0000256" key="6">
    <source>
        <dbReference type="ARBA" id="ARBA00022840"/>
    </source>
</evidence>
<keyword evidence="4 9" id="KW-0812">Transmembrane</keyword>
<accession>A0AAD9RS45</accession>
<feature type="domain" description="ABC transporter" evidence="10">
    <location>
        <begin position="30"/>
        <end position="268"/>
    </location>
</feature>
<dbReference type="GO" id="GO:0005886">
    <property type="term" value="C:plasma membrane"/>
    <property type="evidence" value="ECO:0007669"/>
    <property type="project" value="TreeGrafter"/>
</dbReference>
<keyword evidence="7 9" id="KW-1133">Transmembrane helix</keyword>
<organism evidence="11 12">
    <name type="scientific">Odynerus spinipes</name>
    <dbReference type="NCBI Taxonomy" id="1348599"/>
    <lineage>
        <taxon>Eukaryota</taxon>
        <taxon>Metazoa</taxon>
        <taxon>Ecdysozoa</taxon>
        <taxon>Arthropoda</taxon>
        <taxon>Hexapoda</taxon>
        <taxon>Insecta</taxon>
        <taxon>Pterygota</taxon>
        <taxon>Neoptera</taxon>
        <taxon>Endopterygota</taxon>
        <taxon>Hymenoptera</taxon>
        <taxon>Apocrita</taxon>
        <taxon>Aculeata</taxon>
        <taxon>Vespoidea</taxon>
        <taxon>Vespidae</taxon>
        <taxon>Eumeninae</taxon>
        <taxon>Odynerus</taxon>
    </lineage>
</organism>
<dbReference type="InterPro" id="IPR013525">
    <property type="entry name" value="ABC2_TM"/>
</dbReference>
<dbReference type="Pfam" id="PF19055">
    <property type="entry name" value="ABC2_membrane_7"/>
    <property type="match status" value="1"/>
</dbReference>
<feature type="transmembrane region" description="Helical" evidence="9">
    <location>
        <begin position="572"/>
        <end position="594"/>
    </location>
</feature>
<dbReference type="InterPro" id="IPR003593">
    <property type="entry name" value="AAA+_ATPase"/>
</dbReference>
<dbReference type="PROSITE" id="PS50893">
    <property type="entry name" value="ABC_TRANSPORTER_2"/>
    <property type="match status" value="1"/>
</dbReference>
<feature type="transmembrane region" description="Helical" evidence="9">
    <location>
        <begin position="420"/>
        <end position="446"/>
    </location>
</feature>
<keyword evidence="3" id="KW-0813">Transport</keyword>
<feature type="transmembrane region" description="Helical" evidence="9">
    <location>
        <begin position="522"/>
        <end position="539"/>
    </location>
</feature>
<evidence type="ECO:0000256" key="5">
    <source>
        <dbReference type="ARBA" id="ARBA00022741"/>
    </source>
</evidence>
<dbReference type="Gene3D" id="3.40.50.300">
    <property type="entry name" value="P-loop containing nucleotide triphosphate hydrolases"/>
    <property type="match status" value="1"/>
</dbReference>
<dbReference type="GO" id="GO:0016887">
    <property type="term" value="F:ATP hydrolysis activity"/>
    <property type="evidence" value="ECO:0007669"/>
    <property type="project" value="InterPro"/>
</dbReference>
<evidence type="ECO:0000256" key="7">
    <source>
        <dbReference type="ARBA" id="ARBA00022989"/>
    </source>
</evidence>
<feature type="transmembrane region" description="Helical" evidence="9">
    <location>
        <begin position="349"/>
        <end position="368"/>
    </location>
</feature>
<reference evidence="11" key="2">
    <citation type="journal article" date="2023" name="Commun. Biol.">
        <title>Intrasexual cuticular hydrocarbon dimorphism in a wasp sheds light on hydrocarbon biosynthesis genes in Hymenoptera.</title>
        <authorList>
            <person name="Moris V.C."/>
            <person name="Podsiadlowski L."/>
            <person name="Martin S."/>
            <person name="Oeyen J.P."/>
            <person name="Donath A."/>
            <person name="Petersen M."/>
            <person name="Wilbrandt J."/>
            <person name="Misof B."/>
            <person name="Liedtke D."/>
            <person name="Thamm M."/>
            <person name="Scheiner R."/>
            <person name="Schmitt T."/>
            <person name="Niehuis O."/>
        </authorList>
    </citation>
    <scope>NUCLEOTIDE SEQUENCE</scope>
    <source>
        <strain evidence="11">GBR_01_08_01A</strain>
    </source>
</reference>
<feature type="transmembrane region" description="Helical" evidence="9">
    <location>
        <begin position="380"/>
        <end position="400"/>
    </location>
</feature>
<evidence type="ECO:0000256" key="3">
    <source>
        <dbReference type="ARBA" id="ARBA00022448"/>
    </source>
</evidence>
<name>A0AAD9RS45_9HYME</name>
<evidence type="ECO:0000256" key="9">
    <source>
        <dbReference type="SAM" id="Phobius"/>
    </source>
</evidence>
<gene>
    <name evidence="11" type="ORF">KPH14_002540</name>
</gene>
<evidence type="ECO:0000256" key="4">
    <source>
        <dbReference type="ARBA" id="ARBA00022692"/>
    </source>
</evidence>
<dbReference type="AlphaFoldDB" id="A0AAD9RS45"/>
<dbReference type="EMBL" id="JAIFRP010000023">
    <property type="protein sequence ID" value="KAK2584947.1"/>
    <property type="molecule type" value="Genomic_DNA"/>
</dbReference>
<dbReference type="InterPro" id="IPR050352">
    <property type="entry name" value="ABCG_transporters"/>
</dbReference>
<keyword evidence="5" id="KW-0547">Nucleotide-binding</keyword>
<comment type="similarity">
    <text evidence="2">Belongs to the ABC transporter superfamily. ABCG family. Eye pigment precursor importer (TC 3.A.1.204) subfamily.</text>
</comment>
<feature type="transmembrane region" description="Helical" evidence="9">
    <location>
        <begin position="490"/>
        <end position="510"/>
    </location>
</feature>
<dbReference type="PANTHER" id="PTHR48041:SF116">
    <property type="entry name" value="PROTEIN BROWN"/>
    <property type="match status" value="1"/>
</dbReference>
<feature type="transmembrane region" description="Helical" evidence="9">
    <location>
        <begin position="458"/>
        <end position="478"/>
    </location>
</feature>
<evidence type="ECO:0000256" key="2">
    <source>
        <dbReference type="ARBA" id="ARBA00005814"/>
    </source>
</evidence>
<dbReference type="Pfam" id="PF00005">
    <property type="entry name" value="ABC_tran"/>
    <property type="match status" value="1"/>
</dbReference>
<dbReference type="PANTHER" id="PTHR48041">
    <property type="entry name" value="ABC TRANSPORTER G FAMILY MEMBER 28"/>
    <property type="match status" value="1"/>
</dbReference>